<dbReference type="SUPFAM" id="SSF52540">
    <property type="entry name" value="P-loop containing nucleoside triphosphate hydrolases"/>
    <property type="match status" value="1"/>
</dbReference>
<dbReference type="GO" id="GO:0003677">
    <property type="term" value="F:DNA binding"/>
    <property type="evidence" value="ECO:0007669"/>
    <property type="project" value="UniProtKB-KW"/>
</dbReference>
<dbReference type="EMBL" id="JACHHJ010000003">
    <property type="protein sequence ID" value="MBB6450376.1"/>
    <property type="molecule type" value="Genomic_DNA"/>
</dbReference>
<dbReference type="PANTHER" id="PTHR30580:SF1">
    <property type="entry name" value="COMF OPERON PROTEIN 1"/>
    <property type="match status" value="1"/>
</dbReference>
<dbReference type="RefSeq" id="WP_184404426.1">
    <property type="nucleotide sequence ID" value="NZ_JACHHJ010000003.1"/>
</dbReference>
<dbReference type="InterPro" id="IPR014001">
    <property type="entry name" value="Helicase_ATP-bd"/>
</dbReference>
<dbReference type="InterPro" id="IPR006935">
    <property type="entry name" value="Helicase/UvrB_N"/>
</dbReference>
<organism evidence="6 7">
    <name type="scientific">Geomicrobium halophilum</name>
    <dbReference type="NCBI Taxonomy" id="549000"/>
    <lineage>
        <taxon>Bacteria</taxon>
        <taxon>Bacillati</taxon>
        <taxon>Bacillota</taxon>
        <taxon>Bacilli</taxon>
        <taxon>Bacillales</taxon>
        <taxon>Geomicrobium</taxon>
    </lineage>
</organism>
<dbReference type="GO" id="GO:0016787">
    <property type="term" value="F:hydrolase activity"/>
    <property type="evidence" value="ECO:0007669"/>
    <property type="project" value="InterPro"/>
</dbReference>
<accession>A0A841PT63</accession>
<comment type="caution">
    <text evidence="6">The sequence shown here is derived from an EMBL/GenBank/DDBJ whole genome shotgun (WGS) entry which is preliminary data.</text>
</comment>
<dbReference type="InterPro" id="IPR001650">
    <property type="entry name" value="Helicase_C-like"/>
</dbReference>
<dbReference type="PROSITE" id="PS51192">
    <property type="entry name" value="HELICASE_ATP_BIND_1"/>
    <property type="match status" value="1"/>
</dbReference>
<dbReference type="AlphaFoldDB" id="A0A841PT63"/>
<dbReference type="SMART" id="SM00487">
    <property type="entry name" value="DEXDc"/>
    <property type="match status" value="1"/>
</dbReference>
<dbReference type="GO" id="GO:0006310">
    <property type="term" value="P:DNA recombination"/>
    <property type="evidence" value="ECO:0007669"/>
    <property type="project" value="TreeGrafter"/>
</dbReference>
<dbReference type="PANTHER" id="PTHR30580">
    <property type="entry name" value="PRIMOSOMAL PROTEIN N"/>
    <property type="match status" value="1"/>
</dbReference>
<dbReference type="GO" id="GO:0005524">
    <property type="term" value="F:ATP binding"/>
    <property type="evidence" value="ECO:0007669"/>
    <property type="project" value="UniProtKB-KW"/>
</dbReference>
<evidence type="ECO:0000259" key="5">
    <source>
        <dbReference type="PROSITE" id="PS51194"/>
    </source>
</evidence>
<protein>
    <submittedName>
        <fullName evidence="6">Competence protein ComFA</fullName>
    </submittedName>
</protein>
<keyword evidence="2" id="KW-0067">ATP-binding</keyword>
<dbReference type="Pfam" id="PF04851">
    <property type="entry name" value="ResIII"/>
    <property type="match status" value="1"/>
</dbReference>
<dbReference type="PROSITE" id="PS51194">
    <property type="entry name" value="HELICASE_CTER"/>
    <property type="match status" value="1"/>
</dbReference>
<dbReference type="Pfam" id="PF00271">
    <property type="entry name" value="Helicase_C"/>
    <property type="match status" value="1"/>
</dbReference>
<evidence type="ECO:0000256" key="1">
    <source>
        <dbReference type="ARBA" id="ARBA00022741"/>
    </source>
</evidence>
<keyword evidence="1" id="KW-0547">Nucleotide-binding</keyword>
<dbReference type="GO" id="GO:0043138">
    <property type="term" value="F:3'-5' DNA helicase activity"/>
    <property type="evidence" value="ECO:0007669"/>
    <property type="project" value="TreeGrafter"/>
</dbReference>
<gene>
    <name evidence="6" type="ORF">HNR44_002359</name>
</gene>
<evidence type="ECO:0000313" key="6">
    <source>
        <dbReference type="EMBL" id="MBB6450376.1"/>
    </source>
</evidence>
<dbReference type="Proteomes" id="UP000568839">
    <property type="component" value="Unassembled WGS sequence"/>
</dbReference>
<dbReference type="SMART" id="SM00490">
    <property type="entry name" value="HELICc"/>
    <property type="match status" value="1"/>
</dbReference>
<dbReference type="InterPro" id="IPR027417">
    <property type="entry name" value="P-loop_NTPase"/>
</dbReference>
<proteinExistence type="predicted"/>
<feature type="domain" description="Helicase ATP-binding" evidence="4">
    <location>
        <begin position="183"/>
        <end position="335"/>
    </location>
</feature>
<evidence type="ECO:0000256" key="2">
    <source>
        <dbReference type="ARBA" id="ARBA00022840"/>
    </source>
</evidence>
<evidence type="ECO:0000313" key="7">
    <source>
        <dbReference type="Proteomes" id="UP000568839"/>
    </source>
</evidence>
<keyword evidence="3" id="KW-0238">DNA-binding</keyword>
<reference evidence="6 7" key="1">
    <citation type="submission" date="2020-08" db="EMBL/GenBank/DDBJ databases">
        <title>Genomic Encyclopedia of Type Strains, Phase IV (KMG-IV): sequencing the most valuable type-strain genomes for metagenomic binning, comparative biology and taxonomic classification.</title>
        <authorList>
            <person name="Goeker M."/>
        </authorList>
    </citation>
    <scope>NUCLEOTIDE SEQUENCE [LARGE SCALE GENOMIC DNA]</scope>
    <source>
        <strain evidence="6 7">DSM 21769</strain>
    </source>
</reference>
<evidence type="ECO:0000259" key="4">
    <source>
        <dbReference type="PROSITE" id="PS51192"/>
    </source>
</evidence>
<sequence length="507" mass="57230">MKVVLAIPPNTHSPLILPETCLNDDDHVLAGPVPIAALKNLPLPLEPPDTAPPYHWQEVQALLNGRALLPIELPFGFLELRSFIRQGYVHMYPGITIRRRKHYHCRRCGNQQKHWFSSYKCSWCNDFCVYCRSCIMMGRVTTCTPLFTWNGPVPSLCTQHEVLAWQGTLSPLQKHAADRITETIISSKSSELLIWAVCGAGKTEMLFPGFAHALKDGKRVLLATPRTDVVLELMPRLKRAFPTIALAGLYGGSSDRLYNGQLVVATTHQTRRFQDAFDVVIIDEVDAFPYRYDKSLAYAVQKAAKTDAVTIYLTATPEERLRKRCEKKEAIVQVNRRFHGHPLPVPSFQWAGDWRKALMRGRIILAFSAWFDHQLESGRRAVIFVPSVQIASLLRDCLQKKEKSIVSVHASDPDRKEIVHAFRNGEMPMLVTTTILERGVTFYGIDVAVLGAEDDVFTESALVQIAGRAGRSPDDPHGNVTFFHYGKTKAMNRCRKQILSMNRMKTL</sequence>
<keyword evidence="7" id="KW-1185">Reference proteome</keyword>
<name>A0A841PT63_9BACL</name>
<feature type="domain" description="Helicase C-terminal" evidence="5">
    <location>
        <begin position="370"/>
        <end position="507"/>
    </location>
</feature>
<dbReference type="GO" id="GO:0006302">
    <property type="term" value="P:double-strand break repair"/>
    <property type="evidence" value="ECO:0007669"/>
    <property type="project" value="TreeGrafter"/>
</dbReference>
<evidence type="ECO:0000256" key="3">
    <source>
        <dbReference type="ARBA" id="ARBA00023125"/>
    </source>
</evidence>
<dbReference type="GO" id="GO:0006270">
    <property type="term" value="P:DNA replication initiation"/>
    <property type="evidence" value="ECO:0007669"/>
    <property type="project" value="TreeGrafter"/>
</dbReference>
<dbReference type="Gene3D" id="3.40.50.300">
    <property type="entry name" value="P-loop containing nucleotide triphosphate hydrolases"/>
    <property type="match status" value="2"/>
</dbReference>